<name>A0AA86V526_9EUKA</name>
<protein>
    <submittedName>
        <fullName evidence="4">Hypothetical_protein</fullName>
    </submittedName>
</protein>
<feature type="compositionally biased region" description="Acidic residues" evidence="2">
    <location>
        <begin position="1007"/>
        <end position="1017"/>
    </location>
</feature>
<organism evidence="3">
    <name type="scientific">Hexamita inflata</name>
    <dbReference type="NCBI Taxonomy" id="28002"/>
    <lineage>
        <taxon>Eukaryota</taxon>
        <taxon>Metamonada</taxon>
        <taxon>Diplomonadida</taxon>
        <taxon>Hexamitidae</taxon>
        <taxon>Hexamitinae</taxon>
        <taxon>Hexamita</taxon>
    </lineage>
</organism>
<dbReference type="Proteomes" id="UP001642409">
    <property type="component" value="Unassembled WGS sequence"/>
</dbReference>
<evidence type="ECO:0000256" key="1">
    <source>
        <dbReference type="SAM" id="Coils"/>
    </source>
</evidence>
<proteinExistence type="predicted"/>
<dbReference type="AlphaFoldDB" id="A0AA86V526"/>
<evidence type="ECO:0000313" key="4">
    <source>
        <dbReference type="EMBL" id="CAL5982872.1"/>
    </source>
</evidence>
<feature type="coiled-coil region" evidence="1">
    <location>
        <begin position="711"/>
        <end position="742"/>
    </location>
</feature>
<evidence type="ECO:0000313" key="5">
    <source>
        <dbReference type="Proteomes" id="UP001642409"/>
    </source>
</evidence>
<dbReference type="EMBL" id="CAXDID020000015">
    <property type="protein sequence ID" value="CAL5982872.1"/>
    <property type="molecule type" value="Genomic_DNA"/>
</dbReference>
<reference evidence="3" key="1">
    <citation type="submission" date="2023-06" db="EMBL/GenBank/DDBJ databases">
        <authorList>
            <person name="Kurt Z."/>
        </authorList>
    </citation>
    <scope>NUCLEOTIDE SEQUENCE</scope>
</reference>
<feature type="coiled-coil region" evidence="1">
    <location>
        <begin position="182"/>
        <end position="567"/>
    </location>
</feature>
<keyword evidence="1" id="KW-0175">Coiled coil</keyword>
<gene>
    <name evidence="3" type="ORF">HINF_LOCUS64247</name>
    <name evidence="4" type="ORF">HINF_LOCUS7347</name>
</gene>
<feature type="coiled-coil region" evidence="1">
    <location>
        <begin position="68"/>
        <end position="102"/>
    </location>
</feature>
<comment type="caution">
    <text evidence="3">The sequence shown here is derived from an EMBL/GenBank/DDBJ whole genome shotgun (WGS) entry which is preliminary data.</text>
</comment>
<reference evidence="4 5" key="2">
    <citation type="submission" date="2024-07" db="EMBL/GenBank/DDBJ databases">
        <authorList>
            <person name="Akdeniz Z."/>
        </authorList>
    </citation>
    <scope>NUCLEOTIDE SEQUENCE [LARGE SCALE GENOMIC DNA]</scope>
</reference>
<evidence type="ECO:0000313" key="3">
    <source>
        <dbReference type="EMBL" id="CAI9976602.1"/>
    </source>
</evidence>
<keyword evidence="5" id="KW-1185">Reference proteome</keyword>
<evidence type="ECO:0000256" key="2">
    <source>
        <dbReference type="SAM" id="MobiDB-lite"/>
    </source>
</evidence>
<accession>A0AA86V526</accession>
<sequence>MEPLSAAFSQIQTVFQNQNAELERKVLEFKNQIEKQTEELFKSIQSEQKARNELYYVKEEFQFVQMELKTAIQDKKDTELRFEELKKQNQELSNQAKLYNKNQFEEQVQKRVQIETEEIIKRKTIEVKNQYQSSYDQEMLKIKQFEIKLNKEIEVTKQYYERQLTDIKFQLTVAQQEKVNQKQIFDQKYEDLQKQCKESLNQNNNQDQLKLLQREKESQEIIYQEKISELKQQLQTQKQYEQSKLETQRQQFVQQFNEAIKKENYKYQELEQKNHKLEDQIAQLNSELKQKETSELQFKNIFEISEKNLLNTKQELKTLKSRASWQISGLDERLDQKIQEKQTVQDQCDSLSKQLKEKETLKIELEKKTNSLVLQLEQSNINDSLSKQQKEEIANLKREISTLTEQQQKENKQLLALQNLSIKNDEQQRVALQQELIQKDQLIKTLKTEISNLKNDPETINLITELQQSNIEQFTLLKQLQEKESQIENLNLKLNASKQTEGKNILLKQNTKQYEKSQLTRIQQKSDQLHKDVNENQEQINKLQKELIEKEQKLQQTQQALETEKYKCTKLNYTQQQLNEQIQLQDELIKILIKDMKMVDLSCFAPNSPEYQIDKLQSEIFTIKQTLNELNQNIEAQNEFVITESEIENKYVKPIQEKQVNYSTMQYQQQLQVQQQQLQACQVEKQNILVRAEQYSVTIQNEATQWIATEIARMTAEFNNQQQQLKDEKQSLELQITQLKQIVDKIPQIVTVNNIVIDLKEFPEDTGQKLVKKLEKQLPKTISANVAEDRNIIVMVKQEDAEETAKIIRKLKIDDKRLNCQIVEQSPNQPVLESVINISVSESMIEDKQEQVKPIQEGQILIDMKEFPEDTAPKLIKTLKKQFPDMISADVTEDLNVLVTVKQEDVEETAKTIRRLKILEKKLTCTIVNKDGKKDEKKLDETRKTGVLKKIELVIENIDDQKSQIFEVKKDQLQVYQKVSTKQLNLQINNSAEFQNENHETSVEIQIEPDSDASVDNEDQKTKPIK</sequence>
<dbReference type="EMBL" id="CATOUU010001174">
    <property type="protein sequence ID" value="CAI9976602.1"/>
    <property type="molecule type" value="Genomic_DNA"/>
</dbReference>
<feature type="region of interest" description="Disordered" evidence="2">
    <location>
        <begin position="997"/>
        <end position="1026"/>
    </location>
</feature>